<dbReference type="Gene3D" id="2.40.100.10">
    <property type="entry name" value="Cyclophilin-like"/>
    <property type="match status" value="1"/>
</dbReference>
<dbReference type="SUPFAM" id="SSF50891">
    <property type="entry name" value="Cyclophilin-like"/>
    <property type="match status" value="1"/>
</dbReference>
<dbReference type="GO" id="GO:0006457">
    <property type="term" value="P:protein folding"/>
    <property type="evidence" value="ECO:0007669"/>
    <property type="project" value="InterPro"/>
</dbReference>
<reference evidence="5 6" key="1">
    <citation type="submission" date="2024-03" db="EMBL/GenBank/DDBJ databases">
        <authorList>
            <person name="Martinez-Hernandez J."/>
        </authorList>
    </citation>
    <scope>NUCLEOTIDE SEQUENCE [LARGE SCALE GENOMIC DNA]</scope>
</reference>
<evidence type="ECO:0000259" key="4">
    <source>
        <dbReference type="PROSITE" id="PS50072"/>
    </source>
</evidence>
<name>A0AAV1XTD2_LUPLU</name>
<dbReference type="InterPro" id="IPR011990">
    <property type="entry name" value="TPR-like_helical_dom_sf"/>
</dbReference>
<dbReference type="GO" id="GO:0005739">
    <property type="term" value="C:mitochondrion"/>
    <property type="evidence" value="ECO:0007669"/>
    <property type="project" value="UniProtKB-ARBA"/>
</dbReference>
<protein>
    <recommendedName>
        <fullName evidence="4">PPIase cyclophilin-type domain-containing protein</fullName>
    </recommendedName>
</protein>
<feature type="domain" description="PPIase cyclophilin-type" evidence="4">
    <location>
        <begin position="719"/>
        <end position="846"/>
    </location>
</feature>
<feature type="repeat" description="PPR" evidence="3">
    <location>
        <begin position="192"/>
        <end position="228"/>
    </location>
</feature>
<evidence type="ECO:0000256" key="1">
    <source>
        <dbReference type="ARBA" id="ARBA00022737"/>
    </source>
</evidence>
<feature type="repeat" description="PPR" evidence="3">
    <location>
        <begin position="528"/>
        <end position="563"/>
    </location>
</feature>
<dbReference type="NCBIfam" id="TIGR00756">
    <property type="entry name" value="PPR"/>
    <property type="match status" value="4"/>
</dbReference>
<dbReference type="GO" id="GO:0009451">
    <property type="term" value="P:RNA modification"/>
    <property type="evidence" value="ECO:0007669"/>
    <property type="project" value="InterPro"/>
</dbReference>
<dbReference type="AlphaFoldDB" id="A0AAV1XTD2"/>
<dbReference type="Pfam" id="PF01535">
    <property type="entry name" value="PPR"/>
    <property type="match status" value="6"/>
</dbReference>
<dbReference type="Gene3D" id="1.25.40.10">
    <property type="entry name" value="Tetratricopeptide repeat domain"/>
    <property type="match status" value="5"/>
</dbReference>
<comment type="similarity">
    <text evidence="2">Belongs to the PPR family. PCMP-E subfamily.</text>
</comment>
<dbReference type="PANTHER" id="PTHR47926">
    <property type="entry name" value="PENTATRICOPEPTIDE REPEAT-CONTAINING PROTEIN"/>
    <property type="match status" value="1"/>
</dbReference>
<dbReference type="InterPro" id="IPR029000">
    <property type="entry name" value="Cyclophilin-like_dom_sf"/>
</dbReference>
<dbReference type="PROSITE" id="PS00170">
    <property type="entry name" value="CSA_PPIASE_1"/>
    <property type="match status" value="1"/>
</dbReference>
<evidence type="ECO:0000256" key="2">
    <source>
        <dbReference type="ARBA" id="ARBA00061659"/>
    </source>
</evidence>
<dbReference type="InterPro" id="IPR002885">
    <property type="entry name" value="PPR_rpt"/>
</dbReference>
<evidence type="ECO:0000256" key="3">
    <source>
        <dbReference type="PROSITE-ProRule" id="PRU00708"/>
    </source>
</evidence>
<feature type="repeat" description="PPR" evidence="3">
    <location>
        <begin position="63"/>
        <end position="97"/>
    </location>
</feature>
<dbReference type="Proteomes" id="UP001497480">
    <property type="component" value="Unassembled WGS sequence"/>
</dbReference>
<dbReference type="FunFam" id="1.25.40.10:FF:000573">
    <property type="entry name" value="Pentatricopeptide repeat-containing protein mitochondrial"/>
    <property type="match status" value="1"/>
</dbReference>
<dbReference type="Pfam" id="PF13041">
    <property type="entry name" value="PPR_2"/>
    <property type="match status" value="1"/>
</dbReference>
<evidence type="ECO:0000313" key="5">
    <source>
        <dbReference type="EMBL" id="CAL0324548.1"/>
    </source>
</evidence>
<dbReference type="FunFam" id="1.25.40.10:FF:000205">
    <property type="entry name" value="Pentatricopeptide repeat-containing protein, mitochondrial"/>
    <property type="match status" value="1"/>
</dbReference>
<dbReference type="PROSITE" id="PS50072">
    <property type="entry name" value="CSA_PPIASE_2"/>
    <property type="match status" value="1"/>
</dbReference>
<dbReference type="Pfam" id="PF00160">
    <property type="entry name" value="Pro_isomerase"/>
    <property type="match status" value="1"/>
</dbReference>
<keyword evidence="6" id="KW-1185">Reference proteome</keyword>
<dbReference type="PANTHER" id="PTHR47926:SF524">
    <property type="entry name" value="(WILD MALAYSIAN BANANA) HYPOTHETICAL PROTEIN"/>
    <property type="match status" value="1"/>
</dbReference>
<dbReference type="GO" id="GO:0003723">
    <property type="term" value="F:RNA binding"/>
    <property type="evidence" value="ECO:0007669"/>
    <property type="project" value="InterPro"/>
</dbReference>
<gene>
    <name evidence="5" type="ORF">LLUT_LOCUS25608</name>
</gene>
<dbReference type="GO" id="GO:0003755">
    <property type="term" value="F:peptidyl-prolyl cis-trans isomerase activity"/>
    <property type="evidence" value="ECO:0007669"/>
    <property type="project" value="InterPro"/>
</dbReference>
<evidence type="ECO:0000313" key="6">
    <source>
        <dbReference type="Proteomes" id="UP001497480"/>
    </source>
</evidence>
<dbReference type="Pfam" id="PF20431">
    <property type="entry name" value="E_motif"/>
    <property type="match status" value="1"/>
</dbReference>
<dbReference type="InterPro" id="IPR020892">
    <property type="entry name" value="Cyclophilin-type_PPIase_CS"/>
</dbReference>
<comment type="caution">
    <text evidence="5">The sequence shown here is derived from an EMBL/GenBank/DDBJ whole genome shotgun (WGS) entry which is preliminary data.</text>
</comment>
<feature type="repeat" description="PPR" evidence="3">
    <location>
        <begin position="161"/>
        <end position="191"/>
    </location>
</feature>
<dbReference type="PRINTS" id="PR00153">
    <property type="entry name" value="CSAPPISMRASE"/>
</dbReference>
<organism evidence="5 6">
    <name type="scientific">Lupinus luteus</name>
    <name type="common">European yellow lupine</name>
    <dbReference type="NCBI Taxonomy" id="3873"/>
    <lineage>
        <taxon>Eukaryota</taxon>
        <taxon>Viridiplantae</taxon>
        <taxon>Streptophyta</taxon>
        <taxon>Embryophyta</taxon>
        <taxon>Tracheophyta</taxon>
        <taxon>Spermatophyta</taxon>
        <taxon>Magnoliopsida</taxon>
        <taxon>eudicotyledons</taxon>
        <taxon>Gunneridae</taxon>
        <taxon>Pentapetalae</taxon>
        <taxon>rosids</taxon>
        <taxon>fabids</taxon>
        <taxon>Fabales</taxon>
        <taxon>Fabaceae</taxon>
        <taxon>Papilionoideae</taxon>
        <taxon>50 kb inversion clade</taxon>
        <taxon>genistoids sensu lato</taxon>
        <taxon>core genistoids</taxon>
        <taxon>Genisteae</taxon>
        <taxon>Lupinus</taxon>
    </lineage>
</organism>
<dbReference type="PROSITE" id="PS51375">
    <property type="entry name" value="PPR"/>
    <property type="match status" value="5"/>
</dbReference>
<dbReference type="InterPro" id="IPR002130">
    <property type="entry name" value="Cyclophilin-type_PPIase_dom"/>
</dbReference>
<dbReference type="CDD" id="cd01928">
    <property type="entry name" value="Cyclophilin_PPIL3_like"/>
    <property type="match status" value="1"/>
</dbReference>
<accession>A0AAV1XTD2</accession>
<sequence length="853" mass="94834">MLNHLRKNHPFRALAIFKNQFQLCSLDNVDEVTVALSLKACQGELRLGAQIHGFVVSSGFVSCVMVSNSLMKMYCVSGNFEKALRIFENLINPDIVSWNTILSGFEKVVDALSFACSMHLNGVVFDPITFTTALSFCWGDHGFFFGWQLHSLVLKYGYGCEVFEGNALITMYSRWGRLDEARRVFDEMTRRDLVSWNAMLSGYAQGHGHYGLEAVSIFVNMVRQGMLLDHVSLTGAVSSCGHIKNLELGRQIHGLIMKVGYGTHASVCNVLMSTYSKCEVPKDAKAVFQLISNRNVVSWTTMISIYEEDAMSLFNEMRSDGLYPNEVTFIGLIHAITIRNLLTEGQTVHGLCIKSCFLSEKSVANSIITMYAKFEFMQESKKIFEELNYKETITWNALISGYAQNGLYKEAVLTFLSAAKEIKPNQYTFGSVLNAIAAAEDISLKHGQCCHSDLLKRGLSSDPIVSGALLDMYGKRGDISESRRVFNETPERPVFAWTAMISAYARHGDYDSVMSLFKEMEREGNSPDSITFLSVLAACCRKGMVDVGHKVFDSMVKEHSIEPIPEHYSVMVDMLGRAGRLGEAEELMHQIPGGPRLSVLQSLLGSCRLHGNVEMAERVVDTLIQMDPASSGPYVLMANLYAEKGKWEKVAEVRKGMRGKGVKKEVGFSWVDAGNVDTLYLHGFSSGDKSHPESEDICRDSSHKPRRHQMRNLLRRGSQNLRALCGSGYYDGTIFHRNIKGFMIQGGDPTGTGKGGTSIWGKKFNDEIRESLKHNARGMLSMANSGPNTNGSQFFISYAKQPHLNGLYTVFGRVIHGFEVLDLMEKTQTGAGDRPLAEIRLNRVTVHANPLAG</sequence>
<feature type="repeat" description="PPR" evidence="3">
    <location>
        <begin position="493"/>
        <end position="527"/>
    </location>
</feature>
<dbReference type="SUPFAM" id="SSF48452">
    <property type="entry name" value="TPR-like"/>
    <property type="match status" value="1"/>
</dbReference>
<dbReference type="EMBL" id="CAXHTB010000018">
    <property type="protein sequence ID" value="CAL0324548.1"/>
    <property type="molecule type" value="Genomic_DNA"/>
</dbReference>
<keyword evidence="1" id="KW-0677">Repeat</keyword>
<proteinExistence type="inferred from homology"/>
<dbReference type="InterPro" id="IPR046960">
    <property type="entry name" value="PPR_At4g14850-like_plant"/>
</dbReference>
<dbReference type="InterPro" id="IPR046848">
    <property type="entry name" value="E_motif"/>
</dbReference>
<dbReference type="FunFam" id="1.25.40.10:FF:001392">
    <property type="entry name" value="Pentatricopeptide repeat-containing protein, mitochondrial isoform A"/>
    <property type="match status" value="1"/>
</dbReference>
<dbReference type="FunFam" id="1.25.40.10:FF:002151">
    <property type="entry name" value="Pentatricopeptide repeat-containing protein mitochondrial"/>
    <property type="match status" value="1"/>
</dbReference>